<name>A0A5B8LM61_9SPHN</name>
<sequence>MYSTEVVRGLSEYNLTGLTSSPTAFVTFDVYKAGGLFSGVNDTPFTGPITIYAYQGNNLEDISDFQAAAVATIGTFNVSPGSTPVGSIFSFDITSVFNQAIANNWNSLGIRLQANSLTASQAWTFQDFRLTSNNQTTGGAVPEPATWAMMLLGFGAIGGTLRRRSVTTRVRYA</sequence>
<protein>
    <submittedName>
        <fullName evidence="2">PEP-CTERM sorting domain-containing protein</fullName>
    </submittedName>
</protein>
<dbReference type="KEGG" id="spai:FPZ24_11690"/>
<evidence type="ECO:0000313" key="2">
    <source>
        <dbReference type="EMBL" id="QDZ09176.1"/>
    </source>
</evidence>
<evidence type="ECO:0000259" key="1">
    <source>
        <dbReference type="Pfam" id="PF07589"/>
    </source>
</evidence>
<dbReference type="NCBIfam" id="NF035944">
    <property type="entry name" value="PEPxxWA-CTERM"/>
    <property type="match status" value="1"/>
</dbReference>
<dbReference type="Pfam" id="PF07589">
    <property type="entry name" value="PEP-CTERM"/>
    <property type="match status" value="1"/>
</dbReference>
<accession>A0A5B8LM61</accession>
<feature type="domain" description="Ice-binding protein C-terminal" evidence="1">
    <location>
        <begin position="140"/>
        <end position="164"/>
    </location>
</feature>
<dbReference type="OrthoDB" id="121983at2"/>
<gene>
    <name evidence="2" type="ORF">FPZ24_11690</name>
</gene>
<dbReference type="Proteomes" id="UP000315673">
    <property type="component" value="Chromosome"/>
</dbReference>
<reference evidence="2 3" key="1">
    <citation type="submission" date="2019-07" db="EMBL/GenBank/DDBJ databases">
        <title>Full genome sequence of Sphingomonas sp. 4R-6-7(HKS19).</title>
        <authorList>
            <person name="Im W.-T."/>
        </authorList>
    </citation>
    <scope>NUCLEOTIDE SEQUENCE [LARGE SCALE GENOMIC DNA]</scope>
    <source>
        <strain evidence="2 3">HKS19</strain>
    </source>
</reference>
<evidence type="ECO:0000313" key="3">
    <source>
        <dbReference type="Proteomes" id="UP000315673"/>
    </source>
</evidence>
<organism evidence="2 3">
    <name type="scientific">Sphingomonas panacisoli</name>
    <dbReference type="NCBI Taxonomy" id="1813879"/>
    <lineage>
        <taxon>Bacteria</taxon>
        <taxon>Pseudomonadati</taxon>
        <taxon>Pseudomonadota</taxon>
        <taxon>Alphaproteobacteria</taxon>
        <taxon>Sphingomonadales</taxon>
        <taxon>Sphingomonadaceae</taxon>
        <taxon>Sphingomonas</taxon>
    </lineage>
</organism>
<keyword evidence="3" id="KW-1185">Reference proteome</keyword>
<dbReference type="EMBL" id="CP042306">
    <property type="protein sequence ID" value="QDZ09176.1"/>
    <property type="molecule type" value="Genomic_DNA"/>
</dbReference>
<dbReference type="InterPro" id="IPR013424">
    <property type="entry name" value="Ice-binding_C"/>
</dbReference>
<proteinExistence type="predicted"/>
<dbReference type="AlphaFoldDB" id="A0A5B8LM61"/>
<dbReference type="NCBIfam" id="TIGR02595">
    <property type="entry name" value="PEP_CTERM"/>
    <property type="match status" value="1"/>
</dbReference>